<proteinExistence type="predicted"/>
<evidence type="ECO:0000313" key="2">
    <source>
        <dbReference type="Proteomes" id="UP001569963"/>
    </source>
</evidence>
<keyword evidence="2" id="KW-1185">Reference proteome</keyword>
<sequence length="66" mass="6962">MVTGHGGVRAAKRLLASTQISDGFAALHGRKRLDLSVEAHVAGPYFAGLFTAGPRRARLTEAGHVH</sequence>
<accession>A0ABV4Q7T3</accession>
<dbReference type="RefSeq" id="WP_371948703.1">
    <property type="nucleotide sequence ID" value="NZ_JAXCEI010000003.1"/>
</dbReference>
<dbReference type="Proteomes" id="UP001569963">
    <property type="component" value="Unassembled WGS sequence"/>
</dbReference>
<protein>
    <submittedName>
        <fullName evidence="1">Uncharacterized protein</fullName>
    </submittedName>
</protein>
<comment type="caution">
    <text evidence="1">The sequence shown here is derived from an EMBL/GenBank/DDBJ whole genome shotgun (WGS) entry which is preliminary data.</text>
</comment>
<dbReference type="EMBL" id="JAXCEI010000003">
    <property type="protein sequence ID" value="MFA1539083.1"/>
    <property type="molecule type" value="Genomic_DNA"/>
</dbReference>
<name>A0ABV4Q7T3_9ACTN</name>
<organism evidence="1 2">
    <name type="scientific">Actinomadura monticuli</name>
    <dbReference type="NCBI Taxonomy" id="3097367"/>
    <lineage>
        <taxon>Bacteria</taxon>
        <taxon>Bacillati</taxon>
        <taxon>Actinomycetota</taxon>
        <taxon>Actinomycetes</taxon>
        <taxon>Streptosporangiales</taxon>
        <taxon>Thermomonosporaceae</taxon>
        <taxon>Actinomadura</taxon>
    </lineage>
</organism>
<reference evidence="1 2" key="1">
    <citation type="submission" date="2023-11" db="EMBL/GenBank/DDBJ databases">
        <title>Actinomadura monticuli sp. nov., isolated from volcanic ash.</title>
        <authorList>
            <person name="Lee S.D."/>
            <person name="Yang H."/>
            <person name="Kim I.S."/>
        </authorList>
    </citation>
    <scope>NUCLEOTIDE SEQUENCE [LARGE SCALE GENOMIC DNA]</scope>
    <source>
        <strain evidence="1 2">DLS-62</strain>
    </source>
</reference>
<gene>
    <name evidence="1" type="ORF">SM611_09090</name>
</gene>
<evidence type="ECO:0000313" key="1">
    <source>
        <dbReference type="EMBL" id="MFA1539083.1"/>
    </source>
</evidence>